<evidence type="ECO:0000256" key="3">
    <source>
        <dbReference type="ARBA" id="ARBA00030238"/>
    </source>
</evidence>
<comment type="catalytic activity">
    <reaction evidence="1">
        <text>Endohydrolysis of (1-&gt;4)-alpha-D-glucosidic linkages in polysaccharides containing three or more (1-&gt;4)-alpha-linked D-glucose units.</text>
        <dbReference type="EC" id="3.2.1.1"/>
    </reaction>
</comment>
<dbReference type="GO" id="GO:0004556">
    <property type="term" value="F:alpha-amylase activity"/>
    <property type="evidence" value="ECO:0007669"/>
    <property type="project" value="UniProtKB-EC"/>
</dbReference>
<dbReference type="InterPro" id="IPR013783">
    <property type="entry name" value="Ig-like_fold"/>
</dbReference>
<dbReference type="Gene3D" id="2.60.40.2700">
    <property type="match status" value="4"/>
</dbReference>
<name>A0A6I4NW56_9MICO</name>
<dbReference type="Pfam" id="PF13620">
    <property type="entry name" value="CarboxypepD_reg"/>
    <property type="match status" value="1"/>
</dbReference>
<dbReference type="InterPro" id="IPR013784">
    <property type="entry name" value="Carb-bd-like_fold"/>
</dbReference>
<dbReference type="RefSeq" id="WP_160424078.1">
    <property type="nucleotide sequence ID" value="NZ_WSTA01000031.1"/>
</dbReference>
<evidence type="ECO:0000256" key="1">
    <source>
        <dbReference type="ARBA" id="ARBA00000548"/>
    </source>
</evidence>
<evidence type="ECO:0000313" key="5">
    <source>
        <dbReference type="EMBL" id="MWB98598.1"/>
    </source>
</evidence>
<dbReference type="GO" id="GO:0030246">
    <property type="term" value="F:carbohydrate binding"/>
    <property type="evidence" value="ECO:0007669"/>
    <property type="project" value="InterPro"/>
</dbReference>
<organism evidence="5 6">
    <name type="scientific">Agromyces seonyuensis</name>
    <dbReference type="NCBI Taxonomy" id="2662446"/>
    <lineage>
        <taxon>Bacteria</taxon>
        <taxon>Bacillati</taxon>
        <taxon>Actinomycetota</taxon>
        <taxon>Actinomycetes</taxon>
        <taxon>Micrococcales</taxon>
        <taxon>Microbacteriaceae</taxon>
        <taxon>Agromyces</taxon>
    </lineage>
</organism>
<evidence type="ECO:0000313" key="6">
    <source>
        <dbReference type="Proteomes" id="UP000438182"/>
    </source>
</evidence>
<dbReference type="EC" id="3.2.1.1" evidence="2"/>
<reference evidence="5 6" key="1">
    <citation type="submission" date="2019-12" db="EMBL/GenBank/DDBJ databases">
        <authorList>
            <person name="Kim Y.S."/>
        </authorList>
    </citation>
    <scope>NUCLEOTIDE SEQUENCE [LARGE SCALE GENOMIC DNA]</scope>
    <source>
        <strain evidence="5 6">MMS17-SY077</strain>
    </source>
</reference>
<evidence type="ECO:0000256" key="4">
    <source>
        <dbReference type="SAM" id="SignalP"/>
    </source>
</evidence>
<dbReference type="AlphaFoldDB" id="A0A6I4NW56"/>
<sequence>MRPLAAMLLAAMLLTDGGRSAQTSVAPTASGIAGAPVTTSEPVGRAGALAAAPVVVSTFAPEPQPSVAAAPEASISDAAVQSGESWRISGIATTPDGQPVRTGRAKLAQLVTPTGGAPYWLWIDSQYIEDDTGQYTFSGTSPGTYSIGVDPYDSEFAETWWPGVTELGQTQGLEIVLGGDYTRDLVVAAGARISGTVQRADSSPHPLYSGGWGSFPLLDLHVYRLAPDGRFAEQNRIEKFSPGGGFTVGGLRAGTYVLKIATNPYDGDHELEQWWGGTSINDATRIVLADGEHRDDVRIRMAEKGSISGQVTANGAPLAGVRVTLTADVDRNGTFFTHNGQTWTDDDGRYTIRALEAGDYRVKFLPQDEELLAEWWPAAPVELEARAVPVELGAVSAGIDADLHGGSTVSGRVLRPDGSPSKTRVELYRRVLVDGAGTWAYVGMTSNTGPYLTANVDGGYRSNPVWPGEYTARFVSLEDLEDVWLGGSTEQADAATFTVLPGQDTTGIDAQPPAKASISGVVTRDDGFGPQVMSVDVYREIDGEWAFSGTTKPDALGAYRVGGLDPGTYTVKFNADKYRELLTEWWGDQPTQATARRIDLGWREAVIGIDAQIAEAGEITGTVTIENGGNKGGGTVRAYRRVLIDGIPEWQLEREASILGYYQLLKLRAGACIVQYEPGGGYATEWSGDAPDAASARIIEVIGGMPVRTDIAIAYPTALQSAAPTISGSPVVGRTLAVQTGDWQSGAVLATQWFADGDAIPSATGTSLLLGPENAGRRISVAVTGVLAGYPAVTRSSTPVQVDSGGTAPLPGISGQPAVGGTLTAHPGDWPSGTTFAYQWYADHTPISGATGISFVLGAAQQGARIFVRVTGTNGSSVEVRASEPTRRAILGSSVVVQGSPAVGQFLQAVPTGWPAETSFDYQWYADGVLLPLGGGPGYVPPPSRVGQIITVRITAWVPGSTEPVVRSSVSMERVSAAGVPTISGMPKIGATLTASPGDWADGTALTYQWAADGIDILGATASTFVPTLAQRDLALTVTVRGVRPGYATAVATSSPTAGVVS</sequence>
<evidence type="ECO:0000256" key="2">
    <source>
        <dbReference type="ARBA" id="ARBA00012595"/>
    </source>
</evidence>
<proteinExistence type="predicted"/>
<comment type="caution">
    <text evidence="5">The sequence shown here is derived from an EMBL/GenBank/DDBJ whole genome shotgun (WGS) entry which is preliminary data.</text>
</comment>
<keyword evidence="6" id="KW-1185">Reference proteome</keyword>
<feature type="chain" id="PRO_5026162549" description="alpha-amylase" evidence="4">
    <location>
        <begin position="22"/>
        <end position="1062"/>
    </location>
</feature>
<gene>
    <name evidence="5" type="ORF">GB864_08570</name>
</gene>
<dbReference type="GO" id="GO:0005975">
    <property type="term" value="P:carbohydrate metabolic process"/>
    <property type="evidence" value="ECO:0007669"/>
    <property type="project" value="UniProtKB-ARBA"/>
</dbReference>
<dbReference type="Proteomes" id="UP000438182">
    <property type="component" value="Unassembled WGS sequence"/>
</dbReference>
<keyword evidence="4" id="KW-0732">Signal</keyword>
<protein>
    <recommendedName>
        <fullName evidence="2">alpha-amylase</fullName>
        <ecNumber evidence="2">3.2.1.1</ecNumber>
    </recommendedName>
    <alternativeName>
        <fullName evidence="3">1,4-alpha-D-glucan glucanohydrolase</fullName>
    </alternativeName>
</protein>
<dbReference type="SUPFAM" id="SSF49452">
    <property type="entry name" value="Starch-binding domain-like"/>
    <property type="match status" value="2"/>
</dbReference>
<dbReference type="EMBL" id="WSTA01000031">
    <property type="protein sequence ID" value="MWB98598.1"/>
    <property type="molecule type" value="Genomic_DNA"/>
</dbReference>
<dbReference type="Gene3D" id="2.60.40.10">
    <property type="entry name" value="Immunoglobulins"/>
    <property type="match status" value="1"/>
</dbReference>
<accession>A0A6I4NW56</accession>
<feature type="signal peptide" evidence="4">
    <location>
        <begin position="1"/>
        <end position="21"/>
    </location>
</feature>